<sequence length="306" mass="32527">MRKLYYYYKEANWSDDTVKFAGGGAQFTVTVETSKATGTSLLQNIAPGMLPTPLATTGVVTVQPPPVSTGTSKFGPPPMASAVGGMPGIGLGGIGHVLNVPGVAAIPPPGMVTLTASPIGLAQPVPTPIPGPASLLGQPGITNGTANDAIAKAQAEAKLKQNEALVKKLAEEEAKDDVVSIQSQEEMSIKGKDARQKVMQKLIRRAETNVVVLRNMVGPEDVDETLQEEITEECSKYGTVSRVIIYQERQGEEETAEVIVKIFVEFSVMSEAEAARDSLNGRYFAGRVVRAELYDQALFDHNDLSG</sequence>
<keyword evidence="4" id="KW-0694">RNA-binding</keyword>
<evidence type="ECO:0000256" key="5">
    <source>
        <dbReference type="ARBA" id="ARBA00023187"/>
    </source>
</evidence>
<protein>
    <submittedName>
        <fullName evidence="7">Uncharacterized protein</fullName>
    </submittedName>
</protein>
<dbReference type="CDD" id="cd12648">
    <property type="entry name" value="RRM3_UHM_PUF60"/>
    <property type="match status" value="1"/>
</dbReference>
<dbReference type="FunFam" id="3.30.70.330:FF:000382">
    <property type="entry name" value="G-patch domain-containing protein"/>
    <property type="match status" value="1"/>
</dbReference>
<accession>A0A7R8W7H8</accession>
<gene>
    <name evidence="7" type="ORF">CTOB1V02_LOCUS1965</name>
</gene>
<dbReference type="GO" id="GO:0071013">
    <property type="term" value="C:catalytic step 2 spliceosome"/>
    <property type="evidence" value="ECO:0007669"/>
    <property type="project" value="TreeGrafter"/>
</dbReference>
<dbReference type="InterPro" id="IPR003954">
    <property type="entry name" value="RRM_euk-type"/>
</dbReference>
<name>A0A7R8W7H8_9CRUS</name>
<dbReference type="PANTHER" id="PTHR47330">
    <property type="entry name" value="POLY(U)-BINDING-SPLICING FACTOR PUF60-B-RELATED"/>
    <property type="match status" value="1"/>
</dbReference>
<evidence type="ECO:0000256" key="2">
    <source>
        <dbReference type="ARBA" id="ARBA00005987"/>
    </source>
</evidence>
<comment type="subcellular location">
    <subcellularLocation>
        <location evidence="1">Nucleus</location>
    </subcellularLocation>
</comment>
<dbReference type="SUPFAM" id="SSF54928">
    <property type="entry name" value="RNA-binding domain, RBD"/>
    <property type="match status" value="1"/>
</dbReference>
<dbReference type="Gene3D" id="3.30.70.330">
    <property type="match status" value="1"/>
</dbReference>
<dbReference type="InterPro" id="IPR035979">
    <property type="entry name" value="RBD_domain_sf"/>
</dbReference>
<dbReference type="PANTHER" id="PTHR47330:SF1">
    <property type="entry name" value="POLY(U)-BINDING-SPLICING FACTOR PUF60"/>
    <property type="match status" value="1"/>
</dbReference>
<dbReference type="SMART" id="SM00361">
    <property type="entry name" value="RRM_1"/>
    <property type="match status" value="1"/>
</dbReference>
<dbReference type="InterPro" id="IPR000504">
    <property type="entry name" value="RRM_dom"/>
</dbReference>
<dbReference type="InterPro" id="IPR012677">
    <property type="entry name" value="Nucleotide-bd_a/b_plait_sf"/>
</dbReference>
<dbReference type="PROSITE" id="PS50102">
    <property type="entry name" value="RRM"/>
    <property type="match status" value="1"/>
</dbReference>
<keyword evidence="6" id="KW-0539">Nucleus</keyword>
<dbReference type="GO" id="GO:0000380">
    <property type="term" value="P:alternative mRNA splicing, via spliceosome"/>
    <property type="evidence" value="ECO:0007669"/>
    <property type="project" value="TreeGrafter"/>
</dbReference>
<dbReference type="OrthoDB" id="20943at2759"/>
<dbReference type="EMBL" id="OB660287">
    <property type="protein sequence ID" value="CAD7223994.1"/>
    <property type="molecule type" value="Genomic_DNA"/>
</dbReference>
<evidence type="ECO:0000256" key="1">
    <source>
        <dbReference type="ARBA" id="ARBA00004123"/>
    </source>
</evidence>
<dbReference type="GO" id="GO:0000381">
    <property type="term" value="P:regulation of alternative mRNA splicing, via spliceosome"/>
    <property type="evidence" value="ECO:0007669"/>
    <property type="project" value="TreeGrafter"/>
</dbReference>
<keyword evidence="5" id="KW-0508">mRNA splicing</keyword>
<dbReference type="InterPro" id="IPR051974">
    <property type="entry name" value="PUF60_regulator"/>
</dbReference>
<dbReference type="Pfam" id="PF00076">
    <property type="entry name" value="RRM_1"/>
    <property type="match status" value="1"/>
</dbReference>
<reference evidence="7" key="1">
    <citation type="submission" date="2020-11" db="EMBL/GenBank/DDBJ databases">
        <authorList>
            <person name="Tran Van P."/>
        </authorList>
    </citation>
    <scope>NUCLEOTIDE SEQUENCE</scope>
</reference>
<evidence type="ECO:0000256" key="3">
    <source>
        <dbReference type="ARBA" id="ARBA00022664"/>
    </source>
</evidence>
<evidence type="ECO:0000256" key="6">
    <source>
        <dbReference type="ARBA" id="ARBA00023242"/>
    </source>
</evidence>
<evidence type="ECO:0000256" key="4">
    <source>
        <dbReference type="ARBA" id="ARBA00022884"/>
    </source>
</evidence>
<dbReference type="InterPro" id="IPR034212">
    <property type="entry name" value="PUF60_RRM3"/>
</dbReference>
<keyword evidence="3" id="KW-0507">mRNA processing</keyword>
<dbReference type="AlphaFoldDB" id="A0A7R8W7H8"/>
<evidence type="ECO:0000313" key="7">
    <source>
        <dbReference type="EMBL" id="CAD7223994.1"/>
    </source>
</evidence>
<organism evidence="7">
    <name type="scientific">Cyprideis torosa</name>
    <dbReference type="NCBI Taxonomy" id="163714"/>
    <lineage>
        <taxon>Eukaryota</taxon>
        <taxon>Metazoa</taxon>
        <taxon>Ecdysozoa</taxon>
        <taxon>Arthropoda</taxon>
        <taxon>Crustacea</taxon>
        <taxon>Oligostraca</taxon>
        <taxon>Ostracoda</taxon>
        <taxon>Podocopa</taxon>
        <taxon>Podocopida</taxon>
        <taxon>Cytherocopina</taxon>
        <taxon>Cytheroidea</taxon>
        <taxon>Cytherideidae</taxon>
        <taxon>Cyprideis</taxon>
    </lineage>
</organism>
<proteinExistence type="inferred from homology"/>
<dbReference type="GO" id="GO:0003723">
    <property type="term" value="F:RNA binding"/>
    <property type="evidence" value="ECO:0007669"/>
    <property type="project" value="UniProtKB-UniRule"/>
</dbReference>
<dbReference type="GO" id="GO:0006376">
    <property type="term" value="P:mRNA splice site recognition"/>
    <property type="evidence" value="ECO:0007669"/>
    <property type="project" value="TreeGrafter"/>
</dbReference>
<dbReference type="GO" id="GO:0071011">
    <property type="term" value="C:precatalytic spliceosome"/>
    <property type="evidence" value="ECO:0007669"/>
    <property type="project" value="TreeGrafter"/>
</dbReference>
<comment type="similarity">
    <text evidence="2">Belongs to the RRM half pint family.</text>
</comment>